<dbReference type="SMART" id="SM00967">
    <property type="entry name" value="SpoU_sub_bind"/>
    <property type="match status" value="1"/>
</dbReference>
<dbReference type="GO" id="GO:0003723">
    <property type="term" value="F:RNA binding"/>
    <property type="evidence" value="ECO:0007669"/>
    <property type="project" value="InterPro"/>
</dbReference>
<dbReference type="InterPro" id="IPR013123">
    <property type="entry name" value="SpoU_subst-bd"/>
</dbReference>
<evidence type="ECO:0000256" key="1">
    <source>
        <dbReference type="ARBA" id="ARBA00022603"/>
    </source>
</evidence>
<dbReference type="GO" id="GO:0005829">
    <property type="term" value="C:cytosol"/>
    <property type="evidence" value="ECO:0007669"/>
    <property type="project" value="TreeGrafter"/>
</dbReference>
<dbReference type="Proteomes" id="UP000315724">
    <property type="component" value="Chromosome"/>
</dbReference>
<evidence type="ECO:0000259" key="3">
    <source>
        <dbReference type="SMART" id="SM00967"/>
    </source>
</evidence>
<feature type="domain" description="RNA 2-O ribose methyltransferase substrate binding" evidence="3">
    <location>
        <begin position="22"/>
        <end position="99"/>
    </location>
</feature>
<dbReference type="RefSeq" id="WP_197441948.1">
    <property type="nucleotide sequence ID" value="NZ_CP036267.1"/>
</dbReference>
<dbReference type="AlphaFoldDB" id="A0A517QHI1"/>
<evidence type="ECO:0000313" key="4">
    <source>
        <dbReference type="EMBL" id="QDT31075.1"/>
    </source>
</evidence>
<sequence>MVGKKRKKRRSKSTLGNHQRGWLWGRHAVLETLRAGRWRPYELLVCDDLLEAAVLKEIQQCCDGDQIPLGFTDANGLEDLVRARDHQGVAARMPEFPLKDFEELVSELSEKPFLLILDRIQDPYNFGSILRSADLFGVDGIIIGDREQAGISSHVVRSSSGAVNYLNIAQVESLPAAAQQLQSAGVQLISASEKAETSPAELDLTQGSAIIIGNEGAGVASELIEQCTTLCAIPQTGHVDSLNAAVAAGILCYEVQRQRRRS</sequence>
<dbReference type="InterPro" id="IPR029064">
    <property type="entry name" value="Ribosomal_eL30-like_sf"/>
</dbReference>
<dbReference type="SUPFAM" id="SSF75217">
    <property type="entry name" value="alpha/beta knot"/>
    <property type="match status" value="1"/>
</dbReference>
<dbReference type="GO" id="GO:0006396">
    <property type="term" value="P:RNA processing"/>
    <property type="evidence" value="ECO:0007669"/>
    <property type="project" value="InterPro"/>
</dbReference>
<keyword evidence="5" id="KW-1185">Reference proteome</keyword>
<dbReference type="NCBIfam" id="TIGR00186">
    <property type="entry name" value="rRNA_methyl_3"/>
    <property type="match status" value="1"/>
</dbReference>
<evidence type="ECO:0000313" key="5">
    <source>
        <dbReference type="Proteomes" id="UP000315724"/>
    </source>
</evidence>
<dbReference type="Gene3D" id="3.30.1330.30">
    <property type="match status" value="1"/>
</dbReference>
<dbReference type="InterPro" id="IPR004441">
    <property type="entry name" value="rRNA_MeTrfase_TrmH"/>
</dbReference>
<evidence type="ECO:0000256" key="2">
    <source>
        <dbReference type="ARBA" id="ARBA00022679"/>
    </source>
</evidence>
<protein>
    <submittedName>
        <fullName evidence="4">TrmH family tRNA/rRNA methyltransferase</fullName>
        <ecNumber evidence="4">2.1.1.-</ecNumber>
    </submittedName>
</protein>
<name>A0A517QHI1_9PLAN</name>
<keyword evidence="2 4" id="KW-0808">Transferase</keyword>
<dbReference type="InterPro" id="IPR029028">
    <property type="entry name" value="Alpha/beta_knot_MTases"/>
</dbReference>
<keyword evidence="1 4" id="KW-0489">Methyltransferase</keyword>
<organism evidence="4 5">
    <name type="scientific">Thalassoglobus polymorphus</name>
    <dbReference type="NCBI Taxonomy" id="2527994"/>
    <lineage>
        <taxon>Bacteria</taxon>
        <taxon>Pseudomonadati</taxon>
        <taxon>Planctomycetota</taxon>
        <taxon>Planctomycetia</taxon>
        <taxon>Planctomycetales</taxon>
        <taxon>Planctomycetaceae</taxon>
        <taxon>Thalassoglobus</taxon>
    </lineage>
</organism>
<dbReference type="CDD" id="cd18103">
    <property type="entry name" value="SpoU-like_RlmB"/>
    <property type="match status" value="1"/>
</dbReference>
<dbReference type="Gene3D" id="3.40.1280.10">
    <property type="match status" value="1"/>
</dbReference>
<dbReference type="SUPFAM" id="SSF55315">
    <property type="entry name" value="L30e-like"/>
    <property type="match status" value="1"/>
</dbReference>
<dbReference type="InterPro" id="IPR001537">
    <property type="entry name" value="SpoU_MeTrfase"/>
</dbReference>
<proteinExistence type="predicted"/>
<gene>
    <name evidence="4" type="ORF">Mal48_03060</name>
</gene>
<dbReference type="Pfam" id="PF00588">
    <property type="entry name" value="SpoU_methylase"/>
    <property type="match status" value="1"/>
</dbReference>
<dbReference type="Pfam" id="PF08032">
    <property type="entry name" value="SpoU_sub_bind"/>
    <property type="match status" value="1"/>
</dbReference>
<accession>A0A517QHI1</accession>
<dbReference type="KEGG" id="tpol:Mal48_03060"/>
<dbReference type="PANTHER" id="PTHR46429:SF1">
    <property type="entry name" value="23S RRNA (GUANOSINE-2'-O-)-METHYLTRANSFERASE RLMB"/>
    <property type="match status" value="1"/>
</dbReference>
<dbReference type="GO" id="GO:0032259">
    <property type="term" value="P:methylation"/>
    <property type="evidence" value="ECO:0007669"/>
    <property type="project" value="UniProtKB-KW"/>
</dbReference>
<dbReference type="EMBL" id="CP036267">
    <property type="protein sequence ID" value="QDT31075.1"/>
    <property type="molecule type" value="Genomic_DNA"/>
</dbReference>
<dbReference type="GO" id="GO:0008173">
    <property type="term" value="F:RNA methyltransferase activity"/>
    <property type="evidence" value="ECO:0007669"/>
    <property type="project" value="InterPro"/>
</dbReference>
<dbReference type="EC" id="2.1.1.-" evidence="4"/>
<reference evidence="4 5" key="1">
    <citation type="submission" date="2019-02" db="EMBL/GenBank/DDBJ databases">
        <title>Deep-cultivation of Planctomycetes and their phenomic and genomic characterization uncovers novel biology.</title>
        <authorList>
            <person name="Wiegand S."/>
            <person name="Jogler M."/>
            <person name="Boedeker C."/>
            <person name="Pinto D."/>
            <person name="Vollmers J."/>
            <person name="Rivas-Marin E."/>
            <person name="Kohn T."/>
            <person name="Peeters S.H."/>
            <person name="Heuer A."/>
            <person name="Rast P."/>
            <person name="Oberbeckmann S."/>
            <person name="Bunk B."/>
            <person name="Jeske O."/>
            <person name="Meyerdierks A."/>
            <person name="Storesund J.E."/>
            <person name="Kallscheuer N."/>
            <person name="Luecker S."/>
            <person name="Lage O.M."/>
            <person name="Pohl T."/>
            <person name="Merkel B.J."/>
            <person name="Hornburger P."/>
            <person name="Mueller R.-W."/>
            <person name="Bruemmer F."/>
            <person name="Labrenz M."/>
            <person name="Spormann A.M."/>
            <person name="Op den Camp H."/>
            <person name="Overmann J."/>
            <person name="Amann R."/>
            <person name="Jetten M.S.M."/>
            <person name="Mascher T."/>
            <person name="Medema M.H."/>
            <person name="Devos D.P."/>
            <person name="Kaster A.-K."/>
            <person name="Ovreas L."/>
            <person name="Rohde M."/>
            <person name="Galperin M.Y."/>
            <person name="Jogler C."/>
        </authorList>
    </citation>
    <scope>NUCLEOTIDE SEQUENCE [LARGE SCALE GENOMIC DNA]</scope>
    <source>
        <strain evidence="4 5">Mal48</strain>
    </source>
</reference>
<dbReference type="PANTHER" id="PTHR46429">
    <property type="entry name" value="23S RRNA (GUANOSINE-2'-O-)-METHYLTRANSFERASE RLMB"/>
    <property type="match status" value="1"/>
</dbReference>
<dbReference type="InterPro" id="IPR029026">
    <property type="entry name" value="tRNA_m1G_MTases_N"/>
</dbReference>